<dbReference type="Gene3D" id="3.40.50.620">
    <property type="entry name" value="HUPs"/>
    <property type="match status" value="2"/>
</dbReference>
<evidence type="ECO:0000313" key="3">
    <source>
        <dbReference type="EMBL" id="MFD1515042.1"/>
    </source>
</evidence>
<dbReference type="PANTHER" id="PTHR46268">
    <property type="entry name" value="STRESS RESPONSE PROTEIN NHAX"/>
    <property type="match status" value="1"/>
</dbReference>
<dbReference type="CDD" id="cd00293">
    <property type="entry name" value="USP-like"/>
    <property type="match status" value="2"/>
</dbReference>
<sequence length="282" mass="29692">MYDRILLALDDSDCAATARDVALDLAERDGATLHAVSVVEVYHLSTVEERTARERATDERLATLADRAAEAGVDCETERRAGFAEEELLGALAETDADLVVMGTHGRSGVQQFILGSVAARVSRRSSVPVLTTPADGEWAVETVVLPDDGSEHAAVATDHALALATTYGARLHVLSVVDDGSLGYDVRSTLVVEELEREATATVDATVEEAEAAGVEATGSVAEDRPHRAILDAVDAHDADLVVMGTHGRSGVSRIVLGSVAEKVVRASPVPVLTVPLEDRP</sequence>
<dbReference type="InterPro" id="IPR006016">
    <property type="entry name" value="UspA"/>
</dbReference>
<dbReference type="Pfam" id="PF00582">
    <property type="entry name" value="Usp"/>
    <property type="match status" value="2"/>
</dbReference>
<dbReference type="RefSeq" id="WP_250874966.1">
    <property type="nucleotide sequence ID" value="NZ_JALXFV010000008.1"/>
</dbReference>
<dbReference type="SUPFAM" id="SSF52402">
    <property type="entry name" value="Adenine nucleotide alpha hydrolases-like"/>
    <property type="match status" value="2"/>
</dbReference>
<name>A0ABD6AZN1_9EURY</name>
<dbReference type="PRINTS" id="PR01438">
    <property type="entry name" value="UNVRSLSTRESS"/>
</dbReference>
<accession>A0ABD6AZN1</accession>
<dbReference type="AlphaFoldDB" id="A0ABD6AZN1"/>
<protein>
    <submittedName>
        <fullName evidence="3">Universal stress protein</fullName>
    </submittedName>
</protein>
<dbReference type="InterPro" id="IPR006015">
    <property type="entry name" value="Universal_stress_UspA"/>
</dbReference>
<comment type="caution">
    <text evidence="3">The sequence shown here is derived from an EMBL/GenBank/DDBJ whole genome shotgun (WGS) entry which is preliminary data.</text>
</comment>
<comment type="similarity">
    <text evidence="1">Belongs to the universal stress protein A family.</text>
</comment>
<dbReference type="Proteomes" id="UP001597187">
    <property type="component" value="Unassembled WGS sequence"/>
</dbReference>
<gene>
    <name evidence="3" type="ORF">ACFSBT_17310</name>
</gene>
<evidence type="ECO:0000256" key="1">
    <source>
        <dbReference type="ARBA" id="ARBA00008791"/>
    </source>
</evidence>
<dbReference type="PANTHER" id="PTHR46268:SF6">
    <property type="entry name" value="UNIVERSAL STRESS PROTEIN UP12"/>
    <property type="match status" value="1"/>
</dbReference>
<reference evidence="3 4" key="1">
    <citation type="journal article" date="2019" name="Int. J. Syst. Evol. Microbiol.">
        <title>The Global Catalogue of Microorganisms (GCM) 10K type strain sequencing project: providing services to taxonomists for standard genome sequencing and annotation.</title>
        <authorList>
            <consortium name="The Broad Institute Genomics Platform"/>
            <consortium name="The Broad Institute Genome Sequencing Center for Infectious Disease"/>
            <person name="Wu L."/>
            <person name="Ma J."/>
        </authorList>
    </citation>
    <scope>NUCLEOTIDE SEQUENCE [LARGE SCALE GENOMIC DNA]</scope>
    <source>
        <strain evidence="3 4">CGMCC 1.12563</strain>
    </source>
</reference>
<feature type="domain" description="UspA" evidence="2">
    <location>
        <begin position="1"/>
        <end position="132"/>
    </location>
</feature>
<dbReference type="EMBL" id="JBHUDC010000008">
    <property type="protein sequence ID" value="MFD1515042.1"/>
    <property type="molecule type" value="Genomic_DNA"/>
</dbReference>
<organism evidence="3 4">
    <name type="scientific">Halomarina rubra</name>
    <dbReference type="NCBI Taxonomy" id="2071873"/>
    <lineage>
        <taxon>Archaea</taxon>
        <taxon>Methanobacteriati</taxon>
        <taxon>Methanobacteriota</taxon>
        <taxon>Stenosarchaea group</taxon>
        <taxon>Halobacteria</taxon>
        <taxon>Halobacteriales</taxon>
        <taxon>Natronomonadaceae</taxon>
        <taxon>Halomarina</taxon>
    </lineage>
</organism>
<evidence type="ECO:0000259" key="2">
    <source>
        <dbReference type="Pfam" id="PF00582"/>
    </source>
</evidence>
<evidence type="ECO:0000313" key="4">
    <source>
        <dbReference type="Proteomes" id="UP001597187"/>
    </source>
</evidence>
<proteinExistence type="inferred from homology"/>
<keyword evidence="4" id="KW-1185">Reference proteome</keyword>
<dbReference type="InterPro" id="IPR014729">
    <property type="entry name" value="Rossmann-like_a/b/a_fold"/>
</dbReference>
<feature type="domain" description="UspA" evidence="2">
    <location>
        <begin position="142"/>
        <end position="277"/>
    </location>
</feature>